<dbReference type="AlphaFoldDB" id="A0AAD8GZT7"/>
<dbReference type="SUPFAM" id="SSF52540">
    <property type="entry name" value="P-loop containing nucleoside triphosphate hydrolases"/>
    <property type="match status" value="1"/>
</dbReference>
<dbReference type="InterPro" id="IPR039657">
    <property type="entry name" value="Dimethylallyltransferase"/>
</dbReference>
<reference evidence="11" key="1">
    <citation type="submission" date="2023-02" db="EMBL/GenBank/DDBJ databases">
        <title>Genome of toxic invasive species Heracleum sosnowskyi carries increased number of genes despite the absence of recent whole-genome duplications.</title>
        <authorList>
            <person name="Schelkunov M."/>
            <person name="Shtratnikova V."/>
            <person name="Makarenko M."/>
            <person name="Klepikova A."/>
            <person name="Omelchenko D."/>
            <person name="Novikova G."/>
            <person name="Obukhova E."/>
            <person name="Bogdanov V."/>
            <person name="Penin A."/>
            <person name="Logacheva M."/>
        </authorList>
    </citation>
    <scope>NUCLEOTIDE SEQUENCE</scope>
    <source>
        <strain evidence="11">Hsosn_3</strain>
        <tissue evidence="11">Leaf</tissue>
    </source>
</reference>
<evidence type="ECO:0000256" key="10">
    <source>
        <dbReference type="ARBA" id="ARBA00066838"/>
    </source>
</evidence>
<dbReference type="PANTHER" id="PTHR11088">
    <property type="entry name" value="TRNA DIMETHYLALLYLTRANSFERASE"/>
    <property type="match status" value="1"/>
</dbReference>
<dbReference type="GO" id="GO:0052622">
    <property type="term" value="F:ATP/ADP dimethylallyltransferase activity"/>
    <property type="evidence" value="ECO:0007669"/>
    <property type="project" value="UniProtKB-EC"/>
</dbReference>
<dbReference type="Gene3D" id="1.10.287.890">
    <property type="entry name" value="Crystal structure of tRNA isopentenylpyrophosphate transferase (bh2366) domain"/>
    <property type="match status" value="1"/>
</dbReference>
<dbReference type="GO" id="GO:0006400">
    <property type="term" value="P:tRNA modification"/>
    <property type="evidence" value="ECO:0007669"/>
    <property type="project" value="TreeGrafter"/>
</dbReference>
<protein>
    <recommendedName>
        <fullName evidence="10">adenylate dimethylallyltransferase (ADP/ATP-dependent)</fullName>
        <ecNumber evidence="10">2.5.1.112</ecNumber>
    </recommendedName>
</protein>
<proteinExistence type="inferred from homology"/>
<evidence type="ECO:0000256" key="6">
    <source>
        <dbReference type="ARBA" id="ARBA00022946"/>
    </source>
</evidence>
<dbReference type="Gene3D" id="3.40.50.300">
    <property type="entry name" value="P-loop containing nucleotide triphosphate hydrolases"/>
    <property type="match status" value="1"/>
</dbReference>
<evidence type="ECO:0000256" key="7">
    <source>
        <dbReference type="ARBA" id="ARBA00051744"/>
    </source>
</evidence>
<comment type="catalytic activity">
    <reaction evidence="8">
        <text>dimethylallyl diphosphate + ADP = N(6)-(dimethylallyl)adenosine 5'-diphosphate + diphosphate</text>
        <dbReference type="Rhea" id="RHEA:36327"/>
        <dbReference type="ChEBI" id="CHEBI:33019"/>
        <dbReference type="ChEBI" id="CHEBI:57623"/>
        <dbReference type="ChEBI" id="CHEBI:73533"/>
        <dbReference type="ChEBI" id="CHEBI:456216"/>
        <dbReference type="EC" id="2.5.1.112"/>
    </reaction>
</comment>
<evidence type="ECO:0000256" key="1">
    <source>
        <dbReference type="ARBA" id="ARBA00005842"/>
    </source>
</evidence>
<keyword evidence="12" id="KW-1185">Reference proteome</keyword>
<dbReference type="GO" id="GO:0005524">
    <property type="term" value="F:ATP binding"/>
    <property type="evidence" value="ECO:0007669"/>
    <property type="project" value="UniProtKB-KW"/>
</dbReference>
<dbReference type="FunFam" id="1.10.287.890:FF:000002">
    <property type="entry name" value="Adenylate isopentenyltransferase 5, chloroplastic"/>
    <property type="match status" value="1"/>
</dbReference>
<evidence type="ECO:0000256" key="9">
    <source>
        <dbReference type="ARBA" id="ARBA00055191"/>
    </source>
</evidence>
<dbReference type="GO" id="GO:0009691">
    <property type="term" value="P:cytokinin biosynthetic process"/>
    <property type="evidence" value="ECO:0007669"/>
    <property type="project" value="UniProtKB-KW"/>
</dbReference>
<dbReference type="GO" id="GO:0005739">
    <property type="term" value="C:mitochondrion"/>
    <property type="evidence" value="ECO:0007669"/>
    <property type="project" value="TreeGrafter"/>
</dbReference>
<dbReference type="PANTHER" id="PTHR11088:SF74">
    <property type="entry name" value="ADENYLATE ISOPENTENYLTRANSFERASE 5, CHLOROPLASTIC"/>
    <property type="match status" value="1"/>
</dbReference>
<evidence type="ECO:0000256" key="4">
    <source>
        <dbReference type="ARBA" id="ARBA00022741"/>
    </source>
</evidence>
<reference evidence="11" key="2">
    <citation type="submission" date="2023-05" db="EMBL/GenBank/DDBJ databases">
        <authorList>
            <person name="Schelkunov M.I."/>
        </authorList>
    </citation>
    <scope>NUCLEOTIDE SEQUENCE</scope>
    <source>
        <strain evidence="11">Hsosn_3</strain>
        <tissue evidence="11">Leaf</tissue>
    </source>
</reference>
<dbReference type="Proteomes" id="UP001237642">
    <property type="component" value="Unassembled WGS sequence"/>
</dbReference>
<keyword evidence="6" id="KW-0809">Transit peptide</keyword>
<keyword evidence="3" id="KW-0203">Cytokinin biosynthesis</keyword>
<organism evidence="11 12">
    <name type="scientific">Heracleum sosnowskyi</name>
    <dbReference type="NCBI Taxonomy" id="360622"/>
    <lineage>
        <taxon>Eukaryota</taxon>
        <taxon>Viridiplantae</taxon>
        <taxon>Streptophyta</taxon>
        <taxon>Embryophyta</taxon>
        <taxon>Tracheophyta</taxon>
        <taxon>Spermatophyta</taxon>
        <taxon>Magnoliopsida</taxon>
        <taxon>eudicotyledons</taxon>
        <taxon>Gunneridae</taxon>
        <taxon>Pentapetalae</taxon>
        <taxon>asterids</taxon>
        <taxon>campanulids</taxon>
        <taxon>Apiales</taxon>
        <taxon>Apiaceae</taxon>
        <taxon>Apioideae</taxon>
        <taxon>apioid superclade</taxon>
        <taxon>Tordylieae</taxon>
        <taxon>Tordyliinae</taxon>
        <taxon>Heracleum</taxon>
    </lineage>
</organism>
<evidence type="ECO:0000256" key="3">
    <source>
        <dbReference type="ARBA" id="ARBA00022712"/>
    </source>
</evidence>
<comment type="caution">
    <text evidence="11">The sequence shown here is derived from an EMBL/GenBank/DDBJ whole genome shotgun (WGS) entry which is preliminary data.</text>
</comment>
<evidence type="ECO:0000313" key="11">
    <source>
        <dbReference type="EMBL" id="KAK1357057.1"/>
    </source>
</evidence>
<evidence type="ECO:0000256" key="8">
    <source>
        <dbReference type="ARBA" id="ARBA00052386"/>
    </source>
</evidence>
<gene>
    <name evidence="11" type="ORF">POM88_050313</name>
</gene>
<name>A0AAD8GZT7_9APIA</name>
<accession>A0AAD8GZT7</accession>
<comment type="catalytic activity">
    <reaction evidence="7">
        <text>dimethylallyl diphosphate + ATP = N(6)-(dimethylallyl)adenosine 5'-triphosphate + diphosphate</text>
        <dbReference type="Rhea" id="RHEA:36331"/>
        <dbReference type="ChEBI" id="CHEBI:30616"/>
        <dbReference type="ChEBI" id="CHEBI:33019"/>
        <dbReference type="ChEBI" id="CHEBI:57623"/>
        <dbReference type="ChEBI" id="CHEBI:73532"/>
        <dbReference type="EC" id="2.5.1.112"/>
    </reaction>
</comment>
<sequence>MTMSMFICKPTHPFLPIRNSIHSSRSPCKDKVVLVLGATGTGKSRLSVNLATQFNGEVVNADKIQVHEGLDVITNRITDEESCGVPHHLLGVVHPQADFTSNDFCNTASSAVASIVERRRLPIVAGGSNSYIEALIDNETYGFRQKYDCCYLWLDVSMPILHQILSERVDQMVEKGMVEEARQYFNPNADYSKGIRRAIGVPEFDYYFRVESFVDKETRERLLQKAIYKVKINSCRLACRQLEKILRLRNDKGWNIYRLDATDVFQNNGKESKKAWKEQVLGPSMTIIRQFLTNSGPDIYKKSENIKAMATSSR</sequence>
<evidence type="ECO:0000256" key="2">
    <source>
        <dbReference type="ARBA" id="ARBA00022679"/>
    </source>
</evidence>
<evidence type="ECO:0000256" key="5">
    <source>
        <dbReference type="ARBA" id="ARBA00022840"/>
    </source>
</evidence>
<dbReference type="Pfam" id="PF01715">
    <property type="entry name" value="IPPT"/>
    <property type="match status" value="2"/>
</dbReference>
<evidence type="ECO:0000313" key="12">
    <source>
        <dbReference type="Proteomes" id="UP001237642"/>
    </source>
</evidence>
<keyword evidence="2" id="KW-0808">Transferase</keyword>
<keyword evidence="4" id="KW-0547">Nucleotide-binding</keyword>
<keyword evidence="5" id="KW-0067">ATP-binding</keyword>
<comment type="similarity">
    <text evidence="1">Belongs to the IPP transferase family.</text>
</comment>
<dbReference type="EC" id="2.5.1.112" evidence="10"/>
<dbReference type="EMBL" id="JAUIZM010000011">
    <property type="protein sequence ID" value="KAK1357057.1"/>
    <property type="molecule type" value="Genomic_DNA"/>
</dbReference>
<dbReference type="GO" id="GO:0052381">
    <property type="term" value="F:tRNA dimethylallyltransferase activity"/>
    <property type="evidence" value="ECO:0007669"/>
    <property type="project" value="TreeGrafter"/>
</dbReference>
<comment type="function">
    <text evidence="9">Involved in cytokinin biosynthesis. Catalyzes the transfer of an isopentenyl group from dimethylallyl diphosphate (DMAPP) to ATP and ADP.</text>
</comment>
<dbReference type="InterPro" id="IPR027417">
    <property type="entry name" value="P-loop_NTPase"/>
</dbReference>
<dbReference type="GO" id="GO:0009824">
    <property type="term" value="F:AMP dimethylallyltransferase activity"/>
    <property type="evidence" value="ECO:0007669"/>
    <property type="project" value="UniProtKB-ARBA"/>
</dbReference>